<feature type="transmembrane region" description="Helical" evidence="8">
    <location>
        <begin position="55"/>
        <end position="81"/>
    </location>
</feature>
<evidence type="ECO:0000256" key="6">
    <source>
        <dbReference type="ARBA" id="ARBA00022989"/>
    </source>
</evidence>
<dbReference type="GO" id="GO:0055085">
    <property type="term" value="P:transmembrane transport"/>
    <property type="evidence" value="ECO:0007669"/>
    <property type="project" value="InterPro"/>
</dbReference>
<dbReference type="AlphaFoldDB" id="A0A848C165"/>
<keyword evidence="6 8" id="KW-1133">Transmembrane helix</keyword>
<comment type="subcellular location">
    <subcellularLocation>
        <location evidence="1 8">Cell membrane</location>
        <topology evidence="1 8">Multi-pass membrane protein</topology>
    </subcellularLocation>
</comment>
<feature type="transmembrane region" description="Helical" evidence="8">
    <location>
        <begin position="242"/>
        <end position="266"/>
    </location>
</feature>
<evidence type="ECO:0000259" key="9">
    <source>
        <dbReference type="PROSITE" id="PS50928"/>
    </source>
</evidence>
<reference evidence="10 11" key="1">
    <citation type="submission" date="2020-04" db="EMBL/GenBank/DDBJ databases">
        <authorList>
            <person name="Hitch T.C.A."/>
            <person name="Wylensek D."/>
            <person name="Clavel T."/>
        </authorList>
    </citation>
    <scope>NUCLEOTIDE SEQUENCE [LARGE SCALE GENOMIC DNA]</scope>
    <source>
        <strain evidence="10 11">Oil-RF-744-FAT-WT-6-1</strain>
    </source>
</reference>
<dbReference type="InterPro" id="IPR035906">
    <property type="entry name" value="MetI-like_sf"/>
</dbReference>
<accession>A0A848C165</accession>
<evidence type="ECO:0000256" key="7">
    <source>
        <dbReference type="ARBA" id="ARBA00023136"/>
    </source>
</evidence>
<dbReference type="GO" id="GO:0005886">
    <property type="term" value="C:plasma membrane"/>
    <property type="evidence" value="ECO:0007669"/>
    <property type="project" value="UniProtKB-SubCell"/>
</dbReference>
<name>A0A848C165_9FIRM</name>
<dbReference type="SUPFAM" id="SSF161098">
    <property type="entry name" value="MetI-like"/>
    <property type="match status" value="1"/>
</dbReference>
<keyword evidence="7 8" id="KW-0472">Membrane</keyword>
<dbReference type="Gene3D" id="1.10.3720.10">
    <property type="entry name" value="MetI-like"/>
    <property type="match status" value="1"/>
</dbReference>
<comment type="caution">
    <text evidence="10">The sequence shown here is derived from an EMBL/GenBank/DDBJ whole genome shotgun (WGS) entry which is preliminary data.</text>
</comment>
<evidence type="ECO:0000313" key="10">
    <source>
        <dbReference type="EMBL" id="NME29069.1"/>
    </source>
</evidence>
<gene>
    <name evidence="10" type="ORF">HF872_10630</name>
</gene>
<proteinExistence type="inferred from homology"/>
<evidence type="ECO:0000256" key="4">
    <source>
        <dbReference type="ARBA" id="ARBA00022475"/>
    </source>
</evidence>
<evidence type="ECO:0000256" key="2">
    <source>
        <dbReference type="ARBA" id="ARBA00007069"/>
    </source>
</evidence>
<keyword evidence="3 8" id="KW-0813">Transport</keyword>
<sequence>MIKSAAMRHLFALPFLLWAALFIFVPLVFVGWYGLTGGDGQWSLANVGVLLQWEYARALELSILLALVSTLVCLLVSYPLCLILTERQRSHGALIFLLFILPMWMNSLLSTMAWQTILEKNGILNQFLRLLSLPDVTLINTPAAIVIGMIYNFLPYMVLPLYVSLSKINKNVIFAARDLGASSWQTFTRVILPLSLPGAISGITMVFIPSLTTFFISGLLGGNKVLLIGNIVEQEFTMAYDWHLGSGLSLVLMIFIIINMMLTAYFDRSEGQVKK</sequence>
<dbReference type="EMBL" id="JABAFG010000019">
    <property type="protein sequence ID" value="NME29069.1"/>
    <property type="molecule type" value="Genomic_DNA"/>
</dbReference>
<organism evidence="10 11">
    <name type="scientific">Megasphaera hexanoica</name>
    <dbReference type="NCBI Taxonomy" id="1675036"/>
    <lineage>
        <taxon>Bacteria</taxon>
        <taxon>Bacillati</taxon>
        <taxon>Bacillota</taxon>
        <taxon>Negativicutes</taxon>
        <taxon>Veillonellales</taxon>
        <taxon>Veillonellaceae</taxon>
        <taxon>Megasphaera</taxon>
    </lineage>
</organism>
<keyword evidence="4" id="KW-1003">Cell membrane</keyword>
<evidence type="ECO:0000256" key="8">
    <source>
        <dbReference type="RuleBase" id="RU363032"/>
    </source>
</evidence>
<feature type="domain" description="ABC transmembrane type-1" evidence="9">
    <location>
        <begin position="59"/>
        <end position="263"/>
    </location>
</feature>
<dbReference type="PANTHER" id="PTHR42929">
    <property type="entry name" value="INNER MEMBRANE ABC TRANSPORTER PERMEASE PROTEIN YDCU-RELATED-RELATED"/>
    <property type="match status" value="1"/>
</dbReference>
<dbReference type="Proteomes" id="UP000591071">
    <property type="component" value="Unassembled WGS sequence"/>
</dbReference>
<feature type="transmembrane region" description="Helical" evidence="8">
    <location>
        <begin position="137"/>
        <end position="163"/>
    </location>
</feature>
<protein>
    <submittedName>
        <fullName evidence="10">ABC transporter permease</fullName>
    </submittedName>
</protein>
<feature type="transmembrane region" description="Helical" evidence="8">
    <location>
        <begin position="12"/>
        <end position="35"/>
    </location>
</feature>
<evidence type="ECO:0000256" key="3">
    <source>
        <dbReference type="ARBA" id="ARBA00022448"/>
    </source>
</evidence>
<dbReference type="RefSeq" id="WP_059075490.1">
    <property type="nucleotide sequence ID" value="NZ_JABAFG010000019.1"/>
</dbReference>
<dbReference type="PROSITE" id="PS50928">
    <property type="entry name" value="ABC_TM1"/>
    <property type="match status" value="1"/>
</dbReference>
<keyword evidence="5 8" id="KW-0812">Transmembrane</keyword>
<evidence type="ECO:0000313" key="11">
    <source>
        <dbReference type="Proteomes" id="UP000591071"/>
    </source>
</evidence>
<dbReference type="InterPro" id="IPR000515">
    <property type="entry name" value="MetI-like"/>
</dbReference>
<dbReference type="Pfam" id="PF00528">
    <property type="entry name" value="BPD_transp_1"/>
    <property type="match status" value="1"/>
</dbReference>
<feature type="transmembrane region" description="Helical" evidence="8">
    <location>
        <begin position="93"/>
        <end position="117"/>
    </location>
</feature>
<dbReference type="PANTHER" id="PTHR42929:SF1">
    <property type="entry name" value="INNER MEMBRANE ABC TRANSPORTER PERMEASE PROTEIN YDCU-RELATED"/>
    <property type="match status" value="1"/>
</dbReference>
<dbReference type="CDD" id="cd06261">
    <property type="entry name" value="TM_PBP2"/>
    <property type="match status" value="1"/>
</dbReference>
<comment type="similarity">
    <text evidence="2">Belongs to the binding-protein-dependent transport system permease family. CysTW subfamily.</text>
</comment>
<evidence type="ECO:0000256" key="5">
    <source>
        <dbReference type="ARBA" id="ARBA00022692"/>
    </source>
</evidence>
<evidence type="ECO:0000256" key="1">
    <source>
        <dbReference type="ARBA" id="ARBA00004651"/>
    </source>
</evidence>